<keyword evidence="3" id="KW-1185">Reference proteome</keyword>
<evidence type="ECO:0000313" key="3">
    <source>
        <dbReference type="Proteomes" id="UP000323166"/>
    </source>
</evidence>
<feature type="domain" description="AAA+ ATPase" evidence="1">
    <location>
        <begin position="66"/>
        <end position="255"/>
    </location>
</feature>
<dbReference type="Proteomes" id="UP000323166">
    <property type="component" value="Unassembled WGS sequence"/>
</dbReference>
<dbReference type="InterPro" id="IPR027417">
    <property type="entry name" value="P-loop_NTPase"/>
</dbReference>
<proteinExistence type="predicted"/>
<dbReference type="EMBL" id="VNHM01000003">
    <property type="protein sequence ID" value="TYO97043.1"/>
    <property type="molecule type" value="Genomic_DNA"/>
</dbReference>
<dbReference type="RefSeq" id="WP_166510894.1">
    <property type="nucleotide sequence ID" value="NZ_VNHM01000003.1"/>
</dbReference>
<dbReference type="SUPFAM" id="SSF52540">
    <property type="entry name" value="P-loop containing nucleoside triphosphate hydrolases"/>
    <property type="match status" value="1"/>
</dbReference>
<accession>A0A5S4ZVQ5</accession>
<dbReference type="InterPro" id="IPR003593">
    <property type="entry name" value="AAA+_ATPase"/>
</dbReference>
<sequence length="379" mass="42614">MARITGDELFNRARDDPKVARLFNQGRDQEPEPAEEKGINIAKLLSKPNINEEIKIDWVMPHMFPAGYVTLLVGDPKAGKTWLSLRMAAELSKGGTILDGFTDTPPCRVLYLMGDTGPQLVNYRLRKTGWGFNDTMLRFVYAEEVRREGADLDLSTDEGCNLLNALLTVWDPKIMFVDTLTSFHGVDESDNSAIKPLISWLRDCAMKRNIAIVLMHHTRKKKRSEMSMTMTQHDSVGAGVLSRLVGNIVGVEKKVAEDGTSYTVRSLASWFKEFPPFSFTLVDEVDADGREWLRMPVELSVTLTKTTRQIIFDAINNNYWDGTGFTRQDIMKLTKLSHSVVSKILNNAVEAGVLVTHGSTRNKLFGLPVKEVDELKLFD</sequence>
<dbReference type="Gene3D" id="3.40.50.300">
    <property type="entry name" value="P-loop containing nucleotide triphosphate hydrolases"/>
    <property type="match status" value="1"/>
</dbReference>
<dbReference type="AlphaFoldDB" id="A0A5S4ZVQ5"/>
<evidence type="ECO:0000313" key="2">
    <source>
        <dbReference type="EMBL" id="TYO97043.1"/>
    </source>
</evidence>
<gene>
    <name evidence="2" type="ORF">LX24_00856</name>
</gene>
<dbReference type="Pfam" id="PF13481">
    <property type="entry name" value="AAA_25"/>
    <property type="match status" value="1"/>
</dbReference>
<protein>
    <submittedName>
        <fullName evidence="2">AAA domain-containing protein</fullName>
    </submittedName>
</protein>
<comment type="caution">
    <text evidence="2">The sequence shown here is derived from an EMBL/GenBank/DDBJ whole genome shotgun (WGS) entry which is preliminary data.</text>
</comment>
<organism evidence="2 3">
    <name type="scientific">Desulfallas thermosapovorans DSM 6562</name>
    <dbReference type="NCBI Taxonomy" id="1121431"/>
    <lineage>
        <taxon>Bacteria</taxon>
        <taxon>Bacillati</taxon>
        <taxon>Bacillota</taxon>
        <taxon>Clostridia</taxon>
        <taxon>Eubacteriales</taxon>
        <taxon>Desulfallaceae</taxon>
        <taxon>Desulfallas</taxon>
    </lineage>
</organism>
<evidence type="ECO:0000259" key="1">
    <source>
        <dbReference type="SMART" id="SM00382"/>
    </source>
</evidence>
<dbReference type="SMART" id="SM00382">
    <property type="entry name" value="AAA"/>
    <property type="match status" value="1"/>
</dbReference>
<name>A0A5S4ZVQ5_9FIRM</name>
<reference evidence="2 3" key="1">
    <citation type="submission" date="2019-07" db="EMBL/GenBank/DDBJ databases">
        <title>Genomic Encyclopedia of Type Strains, Phase I: the one thousand microbial genomes (KMG-I) project.</title>
        <authorList>
            <person name="Kyrpides N."/>
        </authorList>
    </citation>
    <scope>NUCLEOTIDE SEQUENCE [LARGE SCALE GENOMIC DNA]</scope>
    <source>
        <strain evidence="2 3">DSM 6562</strain>
    </source>
</reference>